<evidence type="ECO:0000256" key="2">
    <source>
        <dbReference type="ARBA" id="ARBA00011353"/>
    </source>
</evidence>
<comment type="subcellular location">
    <subcellularLocation>
        <location evidence="1">Nucleus</location>
    </subcellularLocation>
</comment>
<dbReference type="GO" id="GO:0006338">
    <property type="term" value="P:chromatin remodeling"/>
    <property type="evidence" value="ECO:0007669"/>
    <property type="project" value="UniProtKB-ARBA"/>
</dbReference>
<feature type="compositionally biased region" description="Basic and acidic residues" evidence="4">
    <location>
        <begin position="89"/>
        <end position="99"/>
    </location>
</feature>
<dbReference type="Proteomes" id="UP000777438">
    <property type="component" value="Unassembled WGS sequence"/>
</dbReference>
<proteinExistence type="predicted"/>
<evidence type="ECO:0000256" key="1">
    <source>
        <dbReference type="ARBA" id="ARBA00004123"/>
    </source>
</evidence>
<name>A0A9P8VZ76_9HYPO</name>
<dbReference type="InterPro" id="IPR023780">
    <property type="entry name" value="Chromo_domain"/>
</dbReference>
<dbReference type="Gene3D" id="2.40.50.40">
    <property type="match status" value="1"/>
</dbReference>
<accession>A0A9P8VZ76</accession>
<evidence type="ECO:0000256" key="3">
    <source>
        <dbReference type="ARBA" id="ARBA00023242"/>
    </source>
</evidence>
<dbReference type="PROSITE" id="PS50013">
    <property type="entry name" value="CHROMO_2"/>
    <property type="match status" value="1"/>
</dbReference>
<feature type="domain" description="Chromo" evidence="5">
    <location>
        <begin position="165"/>
        <end position="223"/>
    </location>
</feature>
<dbReference type="InterPro" id="IPR051219">
    <property type="entry name" value="Heterochromatin_chromo-domain"/>
</dbReference>
<dbReference type="PANTHER" id="PTHR22812">
    <property type="entry name" value="CHROMOBOX PROTEIN"/>
    <property type="match status" value="1"/>
</dbReference>
<keyword evidence="7" id="KW-1185">Reference proteome</keyword>
<dbReference type="SMART" id="SM00298">
    <property type="entry name" value="CHROMO"/>
    <property type="match status" value="1"/>
</dbReference>
<dbReference type="Pfam" id="PF00385">
    <property type="entry name" value="Chromo"/>
    <property type="match status" value="1"/>
</dbReference>
<feature type="region of interest" description="Disordered" evidence="4">
    <location>
        <begin position="27"/>
        <end position="46"/>
    </location>
</feature>
<feature type="region of interest" description="Disordered" evidence="4">
    <location>
        <begin position="55"/>
        <end position="166"/>
    </location>
</feature>
<feature type="compositionally biased region" description="Low complexity" evidence="4">
    <location>
        <begin position="69"/>
        <end position="80"/>
    </location>
</feature>
<dbReference type="CDD" id="cd00024">
    <property type="entry name" value="CD_CSD"/>
    <property type="match status" value="1"/>
</dbReference>
<feature type="compositionally biased region" description="Basic residues" evidence="4">
    <location>
        <begin position="142"/>
        <end position="153"/>
    </location>
</feature>
<dbReference type="InterPro" id="IPR023779">
    <property type="entry name" value="Chromodomain_CS"/>
</dbReference>
<dbReference type="InterPro" id="IPR000953">
    <property type="entry name" value="Chromo/chromo_shadow_dom"/>
</dbReference>
<keyword evidence="3" id="KW-0539">Nucleus</keyword>
<comment type="caution">
    <text evidence="6">The sequence shown here is derived from an EMBL/GenBank/DDBJ whole genome shotgun (WGS) entry which is preliminary data.</text>
</comment>
<evidence type="ECO:0000313" key="7">
    <source>
        <dbReference type="Proteomes" id="UP000777438"/>
    </source>
</evidence>
<dbReference type="OrthoDB" id="433924at2759"/>
<dbReference type="EMBL" id="JAGPYM010000017">
    <property type="protein sequence ID" value="KAH6885840.1"/>
    <property type="molecule type" value="Genomic_DNA"/>
</dbReference>
<dbReference type="AlphaFoldDB" id="A0A9P8VZ76"/>
<reference evidence="6 7" key="1">
    <citation type="journal article" date="2021" name="Nat. Commun.">
        <title>Genetic determinants of endophytism in the Arabidopsis root mycobiome.</title>
        <authorList>
            <person name="Mesny F."/>
            <person name="Miyauchi S."/>
            <person name="Thiergart T."/>
            <person name="Pickel B."/>
            <person name="Atanasova L."/>
            <person name="Karlsson M."/>
            <person name="Huettel B."/>
            <person name="Barry K.W."/>
            <person name="Haridas S."/>
            <person name="Chen C."/>
            <person name="Bauer D."/>
            <person name="Andreopoulos W."/>
            <person name="Pangilinan J."/>
            <person name="LaButti K."/>
            <person name="Riley R."/>
            <person name="Lipzen A."/>
            <person name="Clum A."/>
            <person name="Drula E."/>
            <person name="Henrissat B."/>
            <person name="Kohler A."/>
            <person name="Grigoriev I.V."/>
            <person name="Martin F.M."/>
            <person name="Hacquard S."/>
        </authorList>
    </citation>
    <scope>NUCLEOTIDE SEQUENCE [LARGE SCALE GENOMIC DNA]</scope>
    <source>
        <strain evidence="6 7">MPI-CAGE-CH-0241</strain>
    </source>
</reference>
<comment type="subunit">
    <text evidence="2">Component of the NuA4 histone acetyltransferase complex.</text>
</comment>
<dbReference type="GO" id="GO:0005634">
    <property type="term" value="C:nucleus"/>
    <property type="evidence" value="ECO:0007669"/>
    <property type="project" value="UniProtKB-SubCell"/>
</dbReference>
<evidence type="ECO:0000313" key="6">
    <source>
        <dbReference type="EMBL" id="KAH6885840.1"/>
    </source>
</evidence>
<sequence length="223" mass="25178">MACRAGSPKSKTVFLHRETSLLREELPDLLLTPEGESHGSYLDDDTDHMMVISGRLAKGKKAKNKGPFTSSAGEEGTSTSKRPQSPVLSEKEATEETESKATSTPRKRQRRSSANSDVTPRRSSRLAVILHVKDQHAPTGAVKKRGRGRPPKAKKPEQRASQPEWEVEKIVQSQIDAHTQEHFYRVKWRGYAAKFNTWEPKKNLAHCRKAIQDFEKGLKKKKR</sequence>
<organism evidence="6 7">
    <name type="scientific">Thelonectria olida</name>
    <dbReference type="NCBI Taxonomy" id="1576542"/>
    <lineage>
        <taxon>Eukaryota</taxon>
        <taxon>Fungi</taxon>
        <taxon>Dikarya</taxon>
        <taxon>Ascomycota</taxon>
        <taxon>Pezizomycotina</taxon>
        <taxon>Sordariomycetes</taxon>
        <taxon>Hypocreomycetidae</taxon>
        <taxon>Hypocreales</taxon>
        <taxon>Nectriaceae</taxon>
        <taxon>Thelonectria</taxon>
    </lineage>
</organism>
<protein>
    <recommendedName>
        <fullName evidence="5">Chromo domain-containing protein</fullName>
    </recommendedName>
</protein>
<dbReference type="SUPFAM" id="SSF54160">
    <property type="entry name" value="Chromo domain-like"/>
    <property type="match status" value="1"/>
</dbReference>
<evidence type="ECO:0000259" key="5">
    <source>
        <dbReference type="PROSITE" id="PS50013"/>
    </source>
</evidence>
<dbReference type="InterPro" id="IPR016197">
    <property type="entry name" value="Chromo-like_dom_sf"/>
</dbReference>
<dbReference type="PROSITE" id="PS00598">
    <property type="entry name" value="CHROMO_1"/>
    <property type="match status" value="1"/>
</dbReference>
<gene>
    <name evidence="6" type="ORF">B0T10DRAFT_550357</name>
</gene>
<evidence type="ECO:0000256" key="4">
    <source>
        <dbReference type="SAM" id="MobiDB-lite"/>
    </source>
</evidence>